<accession>A0AAQ3M694</accession>
<proteinExistence type="predicted"/>
<sequence length="100" mass="10825">MPGPSKEELRKVATQAEADLNSYQGKSGASKQSSNNDSGVDTRIERNFEGAEVRHGDDLNTSASYNKRIPPKKGGELDDRGRQTKGEMFEGQGGPEDKLA</sequence>
<evidence type="ECO:0000313" key="2">
    <source>
        <dbReference type="EMBL" id="WPH00656.1"/>
    </source>
</evidence>
<feature type="compositionally biased region" description="Basic and acidic residues" evidence="1">
    <location>
        <begin position="40"/>
        <end position="58"/>
    </location>
</feature>
<reference evidence="2 3" key="1">
    <citation type="submission" date="2023-11" db="EMBL/GenBank/DDBJ databases">
        <title>An acidophilic fungus is an integral part of prey digestion in a carnivorous sundew plant.</title>
        <authorList>
            <person name="Tsai I.J."/>
        </authorList>
    </citation>
    <scope>NUCLEOTIDE SEQUENCE [LARGE SCALE GENOMIC DNA]</scope>
    <source>
        <strain evidence="2">169a</strain>
    </source>
</reference>
<feature type="compositionally biased region" description="Basic and acidic residues" evidence="1">
    <location>
        <begin position="1"/>
        <end position="11"/>
    </location>
</feature>
<dbReference type="EMBL" id="CP138583">
    <property type="protein sequence ID" value="WPH00656.1"/>
    <property type="molecule type" value="Genomic_DNA"/>
</dbReference>
<dbReference type="Proteomes" id="UP001303373">
    <property type="component" value="Chromosome 4"/>
</dbReference>
<organism evidence="2 3">
    <name type="scientific">Acrodontium crateriforme</name>
    <dbReference type="NCBI Taxonomy" id="150365"/>
    <lineage>
        <taxon>Eukaryota</taxon>
        <taxon>Fungi</taxon>
        <taxon>Dikarya</taxon>
        <taxon>Ascomycota</taxon>
        <taxon>Pezizomycotina</taxon>
        <taxon>Dothideomycetes</taxon>
        <taxon>Dothideomycetidae</taxon>
        <taxon>Mycosphaerellales</taxon>
        <taxon>Teratosphaeriaceae</taxon>
        <taxon>Acrodontium</taxon>
    </lineage>
</organism>
<feature type="compositionally biased region" description="Polar residues" evidence="1">
    <location>
        <begin position="21"/>
        <end position="39"/>
    </location>
</feature>
<evidence type="ECO:0000313" key="3">
    <source>
        <dbReference type="Proteomes" id="UP001303373"/>
    </source>
</evidence>
<name>A0AAQ3M694_9PEZI</name>
<gene>
    <name evidence="2" type="ORF">R9X50_00348600</name>
</gene>
<keyword evidence="3" id="KW-1185">Reference proteome</keyword>
<dbReference type="AlphaFoldDB" id="A0AAQ3M694"/>
<protein>
    <submittedName>
        <fullName evidence="2">Uncharacterized protein</fullName>
    </submittedName>
</protein>
<feature type="compositionally biased region" description="Basic and acidic residues" evidence="1">
    <location>
        <begin position="73"/>
        <end position="88"/>
    </location>
</feature>
<evidence type="ECO:0000256" key="1">
    <source>
        <dbReference type="SAM" id="MobiDB-lite"/>
    </source>
</evidence>
<feature type="region of interest" description="Disordered" evidence="1">
    <location>
        <begin position="1"/>
        <end position="100"/>
    </location>
</feature>